<dbReference type="Proteomes" id="UP000582837">
    <property type="component" value="Unassembled WGS sequence"/>
</dbReference>
<dbReference type="InterPro" id="IPR009051">
    <property type="entry name" value="Helical_ferredxn"/>
</dbReference>
<dbReference type="AlphaFoldDB" id="A0A841GS75"/>
<evidence type="ECO:0000313" key="1">
    <source>
        <dbReference type="EMBL" id="MBB6069179.1"/>
    </source>
</evidence>
<dbReference type="GO" id="GO:0051536">
    <property type="term" value="F:iron-sulfur cluster binding"/>
    <property type="evidence" value="ECO:0007669"/>
    <property type="project" value="InterPro"/>
</dbReference>
<keyword evidence="2" id="KW-1185">Reference proteome</keyword>
<dbReference type="EMBL" id="JACHIA010000002">
    <property type="protein sequence ID" value="MBB6069179.1"/>
    <property type="molecule type" value="Genomic_DNA"/>
</dbReference>
<organism evidence="1 2">
    <name type="scientific">Longimicrobium terrae</name>
    <dbReference type="NCBI Taxonomy" id="1639882"/>
    <lineage>
        <taxon>Bacteria</taxon>
        <taxon>Pseudomonadati</taxon>
        <taxon>Gemmatimonadota</taxon>
        <taxon>Longimicrobiia</taxon>
        <taxon>Longimicrobiales</taxon>
        <taxon>Longimicrobiaceae</taxon>
        <taxon>Longimicrobium</taxon>
    </lineage>
</organism>
<dbReference type="RefSeq" id="WP_170036013.1">
    <property type="nucleotide sequence ID" value="NZ_JABDTL010000002.1"/>
</dbReference>
<evidence type="ECO:0000313" key="2">
    <source>
        <dbReference type="Proteomes" id="UP000582837"/>
    </source>
</evidence>
<sequence>MRCRTGFNCTEACPREIRITKAIGEVKQAILKGGAQNVTVRQPVSAHAAG</sequence>
<gene>
    <name evidence="1" type="ORF">HNQ61_000794</name>
</gene>
<reference evidence="1 2" key="1">
    <citation type="submission" date="2020-08" db="EMBL/GenBank/DDBJ databases">
        <title>Genomic Encyclopedia of Type Strains, Phase IV (KMG-IV): sequencing the most valuable type-strain genomes for metagenomic binning, comparative biology and taxonomic classification.</title>
        <authorList>
            <person name="Goeker M."/>
        </authorList>
    </citation>
    <scope>NUCLEOTIDE SEQUENCE [LARGE SCALE GENOMIC DNA]</scope>
    <source>
        <strain evidence="1 2">DSM 29007</strain>
    </source>
</reference>
<dbReference type="SUPFAM" id="SSF46548">
    <property type="entry name" value="alpha-helical ferredoxin"/>
    <property type="match status" value="1"/>
</dbReference>
<proteinExistence type="predicted"/>
<dbReference type="Gene3D" id="1.10.1060.10">
    <property type="entry name" value="Alpha-helical ferredoxin"/>
    <property type="match status" value="1"/>
</dbReference>
<name>A0A841GS75_9BACT</name>
<protein>
    <submittedName>
        <fullName evidence="1">Succinate dehydrogenase/fumarate reductase-like Fe-S protein</fullName>
    </submittedName>
</protein>
<accession>A0A841GS75</accession>
<comment type="caution">
    <text evidence="1">The sequence shown here is derived from an EMBL/GenBank/DDBJ whole genome shotgun (WGS) entry which is preliminary data.</text>
</comment>